<protein>
    <recommendedName>
        <fullName evidence="3">F-box domain-containing protein</fullName>
    </recommendedName>
</protein>
<dbReference type="OrthoDB" id="2422696at2759"/>
<name>A0A9P3HJC0_9FUNG</name>
<dbReference type="AlphaFoldDB" id="A0A9P3HJC0"/>
<accession>A0A9P3HJC0</accession>
<proteinExistence type="predicted"/>
<dbReference type="Gene3D" id="3.80.10.10">
    <property type="entry name" value="Ribonuclease Inhibitor"/>
    <property type="match status" value="2"/>
</dbReference>
<dbReference type="InterPro" id="IPR032675">
    <property type="entry name" value="LRR_dom_sf"/>
</dbReference>
<evidence type="ECO:0000313" key="2">
    <source>
        <dbReference type="Proteomes" id="UP000827284"/>
    </source>
</evidence>
<evidence type="ECO:0008006" key="3">
    <source>
        <dbReference type="Google" id="ProtNLM"/>
    </source>
</evidence>
<comment type="caution">
    <text evidence="1">The sequence shown here is derived from an EMBL/GenBank/DDBJ whole genome shotgun (WGS) entry which is preliminary data.</text>
</comment>
<dbReference type="Proteomes" id="UP000827284">
    <property type="component" value="Unassembled WGS sequence"/>
</dbReference>
<reference evidence="1" key="2">
    <citation type="journal article" date="2022" name="Microbiol. Resour. Announc.">
        <title>Whole-Genome Sequence of Entomortierella parvispora E1425, a Mucoromycotan Fungus Associated with Burkholderiaceae-Related Endosymbiotic Bacteria.</title>
        <authorList>
            <person name="Herlambang A."/>
            <person name="Guo Y."/>
            <person name="Takashima Y."/>
            <person name="Narisawa K."/>
            <person name="Ohta H."/>
            <person name="Nishizawa T."/>
        </authorList>
    </citation>
    <scope>NUCLEOTIDE SEQUENCE</scope>
    <source>
        <strain evidence="1">E1425</strain>
    </source>
</reference>
<gene>
    <name evidence="1" type="ORF">EMPS_09701</name>
</gene>
<reference evidence="1" key="1">
    <citation type="submission" date="2021-11" db="EMBL/GenBank/DDBJ databases">
        <authorList>
            <person name="Herlambang A."/>
            <person name="Guo Y."/>
            <person name="Takashima Y."/>
            <person name="Nishizawa T."/>
        </authorList>
    </citation>
    <scope>NUCLEOTIDE SEQUENCE</scope>
    <source>
        <strain evidence="1">E1425</strain>
    </source>
</reference>
<evidence type="ECO:0000313" key="1">
    <source>
        <dbReference type="EMBL" id="GJJ77342.1"/>
    </source>
</evidence>
<keyword evidence="2" id="KW-1185">Reference proteome</keyword>
<dbReference type="SUPFAM" id="SSF52058">
    <property type="entry name" value="L domain-like"/>
    <property type="match status" value="1"/>
</dbReference>
<dbReference type="EMBL" id="BQFW01000013">
    <property type="protein sequence ID" value="GJJ77342.1"/>
    <property type="molecule type" value="Genomic_DNA"/>
</dbReference>
<organism evidence="1 2">
    <name type="scientific">Entomortierella parvispora</name>
    <dbReference type="NCBI Taxonomy" id="205924"/>
    <lineage>
        <taxon>Eukaryota</taxon>
        <taxon>Fungi</taxon>
        <taxon>Fungi incertae sedis</taxon>
        <taxon>Mucoromycota</taxon>
        <taxon>Mortierellomycotina</taxon>
        <taxon>Mortierellomycetes</taxon>
        <taxon>Mortierellales</taxon>
        <taxon>Mortierellaceae</taxon>
        <taxon>Entomortierella</taxon>
    </lineage>
</organism>
<sequence length="626" mass="72762">MSPALKSNPIEIPEILRLVGSHLSEHDVKTCMEVSKTWNELFCGYRWHHLYYSRNGIPHLDKYGHLVRSLHCFSVREEDLRIMAGSCHLVQTLRLELRPELFMLNLEILTSNMPFIQDLTLVFSYRLSIEHWMAIAQLKHLRLLCLSAERSTNSQVDMAMLTHVFNQCPSIISLKLKGQFLTINATPSRPQMPSYIPIFGQPDENFVKRWLRQRFYRHEISPAISTPAIKSKEPWRKFVSYPAMTPAQWTSQSLNAQPTYPPRLTRLCLEDISSSLLDKRPLSLVLKQAPYVEDLSLDFRRFEPALVAEFLDGIDETCHQIRVLKLDGLQIYPLSRKSINQFFQRLRRTLTDLTVKNCQDIESVFELIPELTVAGLERITLDGSLDNPEALHQLMRRCLSLKSFAWNCPHERRFRVWTTRPNARGMLRISPITPPIELPRQLDTMPEPWGCYETIRSLEQTFGFTTTESMDAYFSRLREMRQLVSLGTLLCDLRQLLAHARQLTDDDLSSEYVYVEKPKDDNGENTPNPGNRWYLPSIQELTLSSLIDWRVSAGSISAMPNEIDTHMALVQEEVEQILQVFPSLKKINYRGYWYPLESKARTWLQEESNRDISVLHVPLLSHSYFL</sequence>